<evidence type="ECO:0000259" key="6">
    <source>
        <dbReference type="Pfam" id="PF01095"/>
    </source>
</evidence>
<reference evidence="7 8" key="1">
    <citation type="submission" date="2023-01" db="EMBL/GenBank/DDBJ databases">
        <title>Analysis of 21 Apiospora genomes using comparative genomics revels a genus with tremendous synthesis potential of carbohydrate active enzymes and secondary metabolites.</title>
        <authorList>
            <person name="Sorensen T."/>
        </authorList>
    </citation>
    <scope>NUCLEOTIDE SEQUENCE [LARGE SCALE GENOMIC DNA]</scope>
    <source>
        <strain evidence="7 8">CBS 114990</strain>
    </source>
</reference>
<comment type="pathway">
    <text evidence="1">Glycan metabolism; pectin degradation; 2-dehydro-3-deoxy-D-gluconate from pectin: step 1/5.</text>
</comment>
<dbReference type="Proteomes" id="UP001433268">
    <property type="component" value="Unassembled WGS sequence"/>
</dbReference>
<evidence type="ECO:0000256" key="5">
    <source>
        <dbReference type="ARBA" id="ARBA00023085"/>
    </source>
</evidence>
<accession>A0ABR1W9X6</accession>
<evidence type="ECO:0000313" key="7">
    <source>
        <dbReference type="EMBL" id="KAK8080305.1"/>
    </source>
</evidence>
<comment type="caution">
    <text evidence="7">The sequence shown here is derived from an EMBL/GenBank/DDBJ whole genome shotgun (WGS) entry which is preliminary data.</text>
</comment>
<evidence type="ECO:0000313" key="8">
    <source>
        <dbReference type="Proteomes" id="UP001433268"/>
    </source>
</evidence>
<name>A0ABR1W9X6_9PEZI</name>
<keyword evidence="4" id="KW-0378">Hydrolase</keyword>
<evidence type="ECO:0000256" key="4">
    <source>
        <dbReference type="ARBA" id="ARBA00022801"/>
    </source>
</evidence>
<keyword evidence="5" id="KW-0063">Aspartyl esterase</keyword>
<protein>
    <recommendedName>
        <fullName evidence="3">pectinesterase</fullName>
        <ecNumber evidence="3">3.1.1.11</ecNumber>
    </recommendedName>
</protein>
<keyword evidence="8" id="KW-1185">Reference proteome</keyword>
<dbReference type="InterPro" id="IPR011050">
    <property type="entry name" value="Pectin_lyase_fold/virulence"/>
</dbReference>
<dbReference type="GeneID" id="92045498"/>
<evidence type="ECO:0000256" key="1">
    <source>
        <dbReference type="ARBA" id="ARBA00005184"/>
    </source>
</evidence>
<sequence>MPAQDLPSPGRLSPGTLFVSATSPLANHTTIQSAIASLPHDATAHTILIAPGTYIEQLNVTRPGPLTLLGQTNAPFPNGSAPYADVHSDTDHANEVTVVWSRANADSTGKITDNAVTSVLTVAPTWEAALTGTGPTGYPVSPSTPPGSRDFRLYNVDLRNLASDRSVGPALALGWATRALVSTAAGTNTTFPNKYGAYISSSRVIAANSTIGAAIEGQCPLGRPWNALHRSVFMNSYLDASILPAGYIQWQDTDPRFDAATTLEAVYRNQGPGYDEAAMGGSNVTTVLNDTSVEPYASPRDVFMGWEGEPDDLSWIDNRVLRV</sequence>
<dbReference type="InterPro" id="IPR012334">
    <property type="entry name" value="Pectin_lyas_fold"/>
</dbReference>
<dbReference type="PANTHER" id="PTHR31321">
    <property type="entry name" value="ACYL-COA THIOESTER HYDROLASE YBHC-RELATED"/>
    <property type="match status" value="1"/>
</dbReference>
<dbReference type="InterPro" id="IPR000070">
    <property type="entry name" value="Pectinesterase_cat"/>
</dbReference>
<comment type="similarity">
    <text evidence="2">Belongs to the pectinesterase family.</text>
</comment>
<dbReference type="EC" id="3.1.1.11" evidence="3"/>
<organism evidence="7 8">
    <name type="scientific">Apiospora hydei</name>
    <dbReference type="NCBI Taxonomy" id="1337664"/>
    <lineage>
        <taxon>Eukaryota</taxon>
        <taxon>Fungi</taxon>
        <taxon>Dikarya</taxon>
        <taxon>Ascomycota</taxon>
        <taxon>Pezizomycotina</taxon>
        <taxon>Sordariomycetes</taxon>
        <taxon>Xylariomycetidae</taxon>
        <taxon>Amphisphaeriales</taxon>
        <taxon>Apiosporaceae</taxon>
        <taxon>Apiospora</taxon>
    </lineage>
</organism>
<dbReference type="SUPFAM" id="SSF51126">
    <property type="entry name" value="Pectin lyase-like"/>
    <property type="match status" value="1"/>
</dbReference>
<feature type="domain" description="Pectinesterase catalytic" evidence="6">
    <location>
        <begin position="183"/>
        <end position="277"/>
    </location>
</feature>
<dbReference type="RefSeq" id="XP_066667780.1">
    <property type="nucleotide sequence ID" value="XM_066812438.1"/>
</dbReference>
<dbReference type="Gene3D" id="2.160.20.10">
    <property type="entry name" value="Single-stranded right-handed beta-helix, Pectin lyase-like"/>
    <property type="match status" value="2"/>
</dbReference>
<dbReference type="EMBL" id="JAQQWN010000006">
    <property type="protein sequence ID" value="KAK8080305.1"/>
    <property type="molecule type" value="Genomic_DNA"/>
</dbReference>
<evidence type="ECO:0000256" key="2">
    <source>
        <dbReference type="ARBA" id="ARBA00008891"/>
    </source>
</evidence>
<dbReference type="PANTHER" id="PTHR31321:SF137">
    <property type="entry name" value="PECTIN METHYL ESTERASE (EUROFUNG)"/>
    <property type="match status" value="1"/>
</dbReference>
<proteinExistence type="inferred from homology"/>
<gene>
    <name evidence="7" type="ORF">PG997_008123</name>
</gene>
<evidence type="ECO:0000256" key="3">
    <source>
        <dbReference type="ARBA" id="ARBA00013229"/>
    </source>
</evidence>
<dbReference type="Pfam" id="PF01095">
    <property type="entry name" value="Pectinesterase"/>
    <property type="match status" value="1"/>
</dbReference>